<reference evidence="14 15" key="1">
    <citation type="journal article" date="2017" name="Mol. Biol. Evol.">
        <title>The 4-celled Tetrabaena socialis nuclear genome reveals the essential components for genetic control of cell number at the origin of multicellularity in the volvocine lineage.</title>
        <authorList>
            <person name="Featherston J."/>
            <person name="Arakaki Y."/>
            <person name="Hanschen E.R."/>
            <person name="Ferris P.J."/>
            <person name="Michod R.E."/>
            <person name="Olson B.J.S.C."/>
            <person name="Nozaki H."/>
            <person name="Durand P.M."/>
        </authorList>
    </citation>
    <scope>NUCLEOTIDE SEQUENCE [LARGE SCALE GENOMIC DNA]</scope>
    <source>
        <strain evidence="14 15">NIES-571</strain>
    </source>
</reference>
<dbReference type="OrthoDB" id="3970464at2759"/>
<dbReference type="Proteomes" id="UP000236333">
    <property type="component" value="Unassembled WGS sequence"/>
</dbReference>
<evidence type="ECO:0000256" key="5">
    <source>
        <dbReference type="ARBA" id="ARBA00011881"/>
    </source>
</evidence>
<dbReference type="InterPro" id="IPR047214">
    <property type="entry name" value="TPP_PDC_IPDC"/>
</dbReference>
<evidence type="ECO:0000256" key="4">
    <source>
        <dbReference type="ARBA" id="ARBA00007812"/>
    </source>
</evidence>
<dbReference type="CDD" id="cd07038">
    <property type="entry name" value="TPP_PYR_PDC_IPDC_like"/>
    <property type="match status" value="1"/>
</dbReference>
<sequence>DFNLLLLDQLLKQPALEMVWCCNELNAGYAADGYARKRGVGCVCVTFCVGGFSALNAVAGAYSEDLPLIVISGGPNSCDHASNRVLHHTTGISDYGQQLRAFKEVTCCQVVIQHIEDAHMQLDTAISEAMMRRKPVYIEVACNLADLTHPSFIRPPVPYALASHHTNAAALAAAVEAAHALTSHTSLISEVGDSWFNTLKLKLPPGCEYELQMRYGSIGWSVGAVLGYCCAERQTSPERRVLACIGDGSFQMTAQEVSTMLRFNLHPIIVLINNGGYTIEVEIHDGPYNVIKNWNYAAFARALHNGDGKLWTAEARTEPELVAALAEAVKRPDELCFIVAFTHRDDCSAQLLEWGSRVAVANSRKPTGPH</sequence>
<dbReference type="AlphaFoldDB" id="A0A2J8A8X3"/>
<dbReference type="GO" id="GO:0046872">
    <property type="term" value="F:metal ion binding"/>
    <property type="evidence" value="ECO:0007669"/>
    <property type="project" value="UniProtKB-KW"/>
</dbReference>
<name>A0A2J8A8X3_9CHLO</name>
<keyword evidence="15" id="KW-1185">Reference proteome</keyword>
<dbReference type="PANTHER" id="PTHR43452:SF1">
    <property type="entry name" value="PYRUVATE DECARBOXYLASE C186.09-RELATED"/>
    <property type="match status" value="1"/>
</dbReference>
<evidence type="ECO:0000256" key="9">
    <source>
        <dbReference type="ARBA" id="ARBA00022842"/>
    </source>
</evidence>
<keyword evidence="11" id="KW-0456">Lyase</keyword>
<dbReference type="GO" id="GO:0000949">
    <property type="term" value="P:aromatic amino acid family catabolic process to alcohol via Ehrlich pathway"/>
    <property type="evidence" value="ECO:0007669"/>
    <property type="project" value="TreeGrafter"/>
</dbReference>
<evidence type="ECO:0000256" key="7">
    <source>
        <dbReference type="ARBA" id="ARBA00022723"/>
    </source>
</evidence>
<dbReference type="InterPro" id="IPR047213">
    <property type="entry name" value="TPP_PYR_PDC_IPDC-like"/>
</dbReference>
<dbReference type="SUPFAM" id="SSF52518">
    <property type="entry name" value="Thiamin diphosphate-binding fold (THDP-binding)"/>
    <property type="match status" value="2"/>
</dbReference>
<keyword evidence="7" id="KW-0479">Metal-binding</keyword>
<feature type="domain" description="Thiamine pyrophosphate enzyme TPP-binding" evidence="12">
    <location>
        <begin position="212"/>
        <end position="331"/>
    </location>
</feature>
<dbReference type="GO" id="GO:0005829">
    <property type="term" value="C:cytosol"/>
    <property type="evidence" value="ECO:0007669"/>
    <property type="project" value="TreeGrafter"/>
</dbReference>
<dbReference type="FunFam" id="3.40.50.970:FF:000024">
    <property type="entry name" value="Pyruvate decarboxylase isozyme"/>
    <property type="match status" value="1"/>
</dbReference>
<dbReference type="InterPro" id="IPR011766">
    <property type="entry name" value="TPP_enzyme_TPP-bd"/>
</dbReference>
<evidence type="ECO:0000256" key="11">
    <source>
        <dbReference type="ARBA" id="ARBA00023239"/>
    </source>
</evidence>
<dbReference type="Pfam" id="PF02775">
    <property type="entry name" value="TPP_enzyme_C"/>
    <property type="match status" value="1"/>
</dbReference>
<evidence type="ECO:0000256" key="6">
    <source>
        <dbReference type="ARBA" id="ARBA00013202"/>
    </source>
</evidence>
<comment type="catalytic activity">
    <reaction evidence="1">
        <text>a 2-oxocarboxylate + H(+) = an aldehyde + CO2</text>
        <dbReference type="Rhea" id="RHEA:11628"/>
        <dbReference type="ChEBI" id="CHEBI:15378"/>
        <dbReference type="ChEBI" id="CHEBI:16526"/>
        <dbReference type="ChEBI" id="CHEBI:17478"/>
        <dbReference type="ChEBI" id="CHEBI:35179"/>
        <dbReference type="EC" id="4.1.1.1"/>
    </reaction>
</comment>
<dbReference type="InterPro" id="IPR012110">
    <property type="entry name" value="PDC/IPDC-like"/>
</dbReference>
<dbReference type="InterPro" id="IPR012001">
    <property type="entry name" value="Thiamin_PyroP_enz_TPP-bd_dom"/>
</dbReference>
<dbReference type="EC" id="4.1.1.1" evidence="6"/>
<evidence type="ECO:0000259" key="13">
    <source>
        <dbReference type="Pfam" id="PF02776"/>
    </source>
</evidence>
<dbReference type="GO" id="GO:0030976">
    <property type="term" value="F:thiamine pyrophosphate binding"/>
    <property type="evidence" value="ECO:0007669"/>
    <property type="project" value="InterPro"/>
</dbReference>
<proteinExistence type="inferred from homology"/>
<accession>A0A2J8A8X3</accession>
<evidence type="ECO:0000256" key="3">
    <source>
        <dbReference type="ARBA" id="ARBA00001964"/>
    </source>
</evidence>
<evidence type="ECO:0000256" key="1">
    <source>
        <dbReference type="ARBA" id="ARBA00001041"/>
    </source>
</evidence>
<gene>
    <name evidence="14" type="ORF">TSOC_004425</name>
</gene>
<evidence type="ECO:0000259" key="12">
    <source>
        <dbReference type="Pfam" id="PF02775"/>
    </source>
</evidence>
<dbReference type="PANTHER" id="PTHR43452">
    <property type="entry name" value="PYRUVATE DECARBOXYLASE"/>
    <property type="match status" value="1"/>
</dbReference>
<evidence type="ECO:0000313" key="15">
    <source>
        <dbReference type="Proteomes" id="UP000236333"/>
    </source>
</evidence>
<protein>
    <recommendedName>
        <fullName evidence="6">pyruvate decarboxylase</fullName>
        <ecNumber evidence="6">4.1.1.1</ecNumber>
    </recommendedName>
</protein>
<feature type="domain" description="Thiamine pyrophosphate enzyme N-terminal TPP-binding" evidence="13">
    <location>
        <begin position="3"/>
        <end position="79"/>
    </location>
</feature>
<dbReference type="InterPro" id="IPR029061">
    <property type="entry name" value="THDP-binding"/>
</dbReference>
<comment type="subunit">
    <text evidence="5">Homotetramer.</text>
</comment>
<comment type="cofactor">
    <cofactor evidence="2">
        <name>a metal cation</name>
        <dbReference type="ChEBI" id="CHEBI:25213"/>
    </cofactor>
</comment>
<dbReference type="EMBL" id="PGGS01000109">
    <property type="protein sequence ID" value="PNH08969.1"/>
    <property type="molecule type" value="Genomic_DNA"/>
</dbReference>
<keyword evidence="9" id="KW-0460">Magnesium</keyword>
<comment type="caution">
    <text evidence="14">The sequence shown here is derived from an EMBL/GenBank/DDBJ whole genome shotgun (WGS) entry which is preliminary data.</text>
</comment>
<dbReference type="GO" id="GO:0004737">
    <property type="term" value="F:pyruvate decarboxylase activity"/>
    <property type="evidence" value="ECO:0007669"/>
    <property type="project" value="UniProtKB-EC"/>
</dbReference>
<dbReference type="Pfam" id="PF02776">
    <property type="entry name" value="TPP_enzyme_N"/>
    <property type="match status" value="1"/>
</dbReference>
<organism evidence="14 15">
    <name type="scientific">Tetrabaena socialis</name>
    <dbReference type="NCBI Taxonomy" id="47790"/>
    <lineage>
        <taxon>Eukaryota</taxon>
        <taxon>Viridiplantae</taxon>
        <taxon>Chlorophyta</taxon>
        <taxon>core chlorophytes</taxon>
        <taxon>Chlorophyceae</taxon>
        <taxon>CS clade</taxon>
        <taxon>Chlamydomonadales</taxon>
        <taxon>Tetrabaenaceae</taxon>
        <taxon>Tetrabaena</taxon>
    </lineage>
</organism>
<comment type="cofactor">
    <cofactor evidence="3">
        <name>thiamine diphosphate</name>
        <dbReference type="ChEBI" id="CHEBI:58937"/>
    </cofactor>
</comment>
<keyword evidence="14" id="KW-0670">Pyruvate</keyword>
<dbReference type="Gene3D" id="3.40.50.970">
    <property type="match status" value="2"/>
</dbReference>
<evidence type="ECO:0000256" key="10">
    <source>
        <dbReference type="ARBA" id="ARBA00023052"/>
    </source>
</evidence>
<evidence type="ECO:0000256" key="2">
    <source>
        <dbReference type="ARBA" id="ARBA00001920"/>
    </source>
</evidence>
<dbReference type="CDD" id="cd02005">
    <property type="entry name" value="TPP_PDC_IPDC"/>
    <property type="match status" value="1"/>
</dbReference>
<comment type="similarity">
    <text evidence="4">Belongs to the TPP enzyme family.</text>
</comment>
<evidence type="ECO:0000256" key="8">
    <source>
        <dbReference type="ARBA" id="ARBA00022793"/>
    </source>
</evidence>
<feature type="non-terminal residue" evidence="14">
    <location>
        <position position="1"/>
    </location>
</feature>
<keyword evidence="8" id="KW-0210">Decarboxylase</keyword>
<keyword evidence="10" id="KW-0786">Thiamine pyrophosphate</keyword>
<evidence type="ECO:0000313" key="14">
    <source>
        <dbReference type="EMBL" id="PNH08969.1"/>
    </source>
</evidence>